<evidence type="ECO:0000256" key="1">
    <source>
        <dbReference type="SAM" id="MobiDB-lite"/>
    </source>
</evidence>
<organism evidence="2 3">
    <name type="scientific">Dovyalis caffra</name>
    <dbReference type="NCBI Taxonomy" id="77055"/>
    <lineage>
        <taxon>Eukaryota</taxon>
        <taxon>Viridiplantae</taxon>
        <taxon>Streptophyta</taxon>
        <taxon>Embryophyta</taxon>
        <taxon>Tracheophyta</taxon>
        <taxon>Spermatophyta</taxon>
        <taxon>Magnoliopsida</taxon>
        <taxon>eudicotyledons</taxon>
        <taxon>Gunneridae</taxon>
        <taxon>Pentapetalae</taxon>
        <taxon>rosids</taxon>
        <taxon>fabids</taxon>
        <taxon>Malpighiales</taxon>
        <taxon>Salicaceae</taxon>
        <taxon>Flacourtieae</taxon>
        <taxon>Dovyalis</taxon>
    </lineage>
</organism>
<proteinExistence type="predicted"/>
<evidence type="ECO:0000313" key="3">
    <source>
        <dbReference type="Proteomes" id="UP001314170"/>
    </source>
</evidence>
<dbReference type="Proteomes" id="UP001314170">
    <property type="component" value="Unassembled WGS sequence"/>
</dbReference>
<keyword evidence="3" id="KW-1185">Reference proteome</keyword>
<feature type="region of interest" description="Disordered" evidence="1">
    <location>
        <begin position="81"/>
        <end position="104"/>
    </location>
</feature>
<dbReference type="EMBL" id="CAWUPB010000994">
    <property type="protein sequence ID" value="CAK7336400.1"/>
    <property type="molecule type" value="Genomic_DNA"/>
</dbReference>
<accession>A0AAV1RKJ4</accession>
<sequence>MKDEDELVMRSQVQRTGEKEMLQTRAMEGWIITCFWNHKRPHTRPKDALNHEIFLPFDHASSVITTFREMVQDFYSDLTASKSTEKSSIQRFFRPTKPHSKTHA</sequence>
<gene>
    <name evidence="2" type="ORF">DCAF_LOCUS11408</name>
</gene>
<feature type="compositionally biased region" description="Polar residues" evidence="1">
    <location>
        <begin position="81"/>
        <end position="90"/>
    </location>
</feature>
<comment type="caution">
    <text evidence="2">The sequence shown here is derived from an EMBL/GenBank/DDBJ whole genome shotgun (WGS) entry which is preliminary data.</text>
</comment>
<evidence type="ECO:0000313" key="2">
    <source>
        <dbReference type="EMBL" id="CAK7336400.1"/>
    </source>
</evidence>
<protein>
    <submittedName>
        <fullName evidence="2">Uncharacterized protein</fullName>
    </submittedName>
</protein>
<name>A0AAV1RKJ4_9ROSI</name>
<reference evidence="2 3" key="1">
    <citation type="submission" date="2024-01" db="EMBL/GenBank/DDBJ databases">
        <authorList>
            <person name="Waweru B."/>
        </authorList>
    </citation>
    <scope>NUCLEOTIDE SEQUENCE [LARGE SCALE GENOMIC DNA]</scope>
</reference>
<feature type="compositionally biased region" description="Basic residues" evidence="1">
    <location>
        <begin position="94"/>
        <end position="104"/>
    </location>
</feature>
<dbReference type="AlphaFoldDB" id="A0AAV1RKJ4"/>